<name>W0REL0_9BACT</name>
<evidence type="ECO:0000313" key="1">
    <source>
        <dbReference type="EMBL" id="AHG88882.1"/>
    </source>
</evidence>
<keyword evidence="2" id="KW-1185">Reference proteome</keyword>
<dbReference type="KEGG" id="gba:J421_1345"/>
<dbReference type="InParanoid" id="W0REL0"/>
<reference evidence="1 2" key="1">
    <citation type="journal article" date="2014" name="Genome Announc.">
        <title>Genome Sequence and Methylome of Soil Bacterium Gemmatirosa kalamazoonensis KBS708T, a Member of the Rarely Cultivated Gemmatimonadetes Phylum.</title>
        <authorList>
            <person name="Debruyn J.M."/>
            <person name="Radosevich M."/>
            <person name="Wommack K.E."/>
            <person name="Polson S.W."/>
            <person name="Hauser L.J."/>
            <person name="Fawaz M.N."/>
            <person name="Korlach J."/>
            <person name="Tsai Y.C."/>
        </authorList>
    </citation>
    <scope>NUCLEOTIDE SEQUENCE [LARGE SCALE GENOMIC DNA]</scope>
    <source>
        <strain evidence="1 2">KBS708</strain>
    </source>
</reference>
<protein>
    <recommendedName>
        <fullName evidence="3">DUF1905 domain-containing protein</fullName>
    </recommendedName>
</protein>
<gene>
    <name evidence="1" type="ORF">J421_1345</name>
</gene>
<evidence type="ECO:0008006" key="3">
    <source>
        <dbReference type="Google" id="ProtNLM"/>
    </source>
</evidence>
<dbReference type="Gene3D" id="2.40.30.100">
    <property type="entry name" value="AF2212/PG0164-like"/>
    <property type="match status" value="1"/>
</dbReference>
<evidence type="ECO:0000313" key="2">
    <source>
        <dbReference type="Proteomes" id="UP000019151"/>
    </source>
</evidence>
<dbReference type="SUPFAM" id="SSF141694">
    <property type="entry name" value="AF2212/PG0164-like"/>
    <property type="match status" value="1"/>
</dbReference>
<sequence>MTNAPRRFTGTLTESGSRAFVELPFDPDDAWGPKDRHYVAGHVGGRRFRGVLDRTALGFVLPLGPAWRRDNGIVPGATIDVELVPEGPLVESLDADIATALDAAPKAGSLFRSIAPFYRKNFVRWITSAKRPETRSARIAEMVNLLATGKIER</sequence>
<dbReference type="HOGENOM" id="CLU_1560705_0_0_0"/>
<organism evidence="1 2">
    <name type="scientific">Gemmatirosa kalamazoonensis</name>
    <dbReference type="NCBI Taxonomy" id="861299"/>
    <lineage>
        <taxon>Bacteria</taxon>
        <taxon>Pseudomonadati</taxon>
        <taxon>Gemmatimonadota</taxon>
        <taxon>Gemmatimonadia</taxon>
        <taxon>Gemmatimonadales</taxon>
        <taxon>Gemmatimonadaceae</taxon>
        <taxon>Gemmatirosa</taxon>
    </lineage>
</organism>
<dbReference type="Pfam" id="PF08922">
    <property type="entry name" value="DUF1905"/>
    <property type="match status" value="1"/>
</dbReference>
<dbReference type="STRING" id="861299.J421_1345"/>
<dbReference type="AlphaFoldDB" id="W0REL0"/>
<dbReference type="Proteomes" id="UP000019151">
    <property type="component" value="Chromosome"/>
</dbReference>
<proteinExistence type="predicted"/>
<dbReference type="RefSeq" id="WP_025410407.1">
    <property type="nucleotide sequence ID" value="NZ_CP007128.1"/>
</dbReference>
<dbReference type="InterPro" id="IPR015018">
    <property type="entry name" value="DUF1905"/>
</dbReference>
<accession>W0REL0</accession>
<dbReference type="eggNOG" id="COG4430">
    <property type="taxonomic scope" value="Bacteria"/>
</dbReference>
<dbReference type="InterPro" id="IPR037079">
    <property type="entry name" value="AF2212/PG0164-like_sf"/>
</dbReference>
<dbReference type="EMBL" id="CP007128">
    <property type="protein sequence ID" value="AHG88882.1"/>
    <property type="molecule type" value="Genomic_DNA"/>
</dbReference>
<dbReference type="Pfam" id="PF13376">
    <property type="entry name" value="OmdA"/>
    <property type="match status" value="1"/>
</dbReference>
<dbReference type="OrthoDB" id="9803948at2"/>